<comment type="caution">
    <text evidence="1">The sequence shown here is derived from an EMBL/GenBank/DDBJ whole genome shotgun (WGS) entry which is preliminary data.</text>
</comment>
<reference evidence="1 2" key="1">
    <citation type="submission" date="2020-07" db="EMBL/GenBank/DDBJ databases">
        <authorList>
            <person name="Feng X."/>
        </authorList>
    </citation>
    <scope>NUCLEOTIDE SEQUENCE [LARGE SCALE GENOMIC DNA]</scope>
    <source>
        <strain evidence="1 2">JCM31066</strain>
    </source>
</reference>
<keyword evidence="2" id="KW-1185">Reference proteome</keyword>
<evidence type="ECO:0000313" key="1">
    <source>
        <dbReference type="EMBL" id="MBC2596328.1"/>
    </source>
</evidence>
<name>A0A842HK54_9BACT</name>
<dbReference type="GO" id="GO:0005886">
    <property type="term" value="C:plasma membrane"/>
    <property type="evidence" value="ECO:0007669"/>
    <property type="project" value="TreeGrafter"/>
</dbReference>
<proteinExistence type="predicted"/>
<evidence type="ECO:0008006" key="3">
    <source>
        <dbReference type="Google" id="ProtNLM"/>
    </source>
</evidence>
<evidence type="ECO:0000313" key="2">
    <source>
        <dbReference type="Proteomes" id="UP000546464"/>
    </source>
</evidence>
<sequence>MLKLLLKPFGCLASLLGGLLVLLVIALIVLFWVAEAWTPKFVAGWMEQSSGFDVQIDDANLELFSQQLVFEDIVIQNPPGFPEESFLRIRGLAVKLPLADVASQDFRASAVSLDIDSLTIVIPERGPSNIAAFIDAVDFQPAAVAVPASDAPRLESFRLTINEVIIEDHSFRRPDITRYKIGYEGNFSNISRSTDVFPEVERELRARNLPGLDTAFFQALFAALPVQCFADIEPAVPGLLPDQIDGLTDEIGQTLRDRAVESLRPQKP</sequence>
<dbReference type="EMBL" id="JACHVB010000064">
    <property type="protein sequence ID" value="MBC2596328.1"/>
    <property type="molecule type" value="Genomic_DNA"/>
</dbReference>
<dbReference type="RefSeq" id="WP_185677242.1">
    <property type="nucleotide sequence ID" value="NZ_JACHVB010000064.1"/>
</dbReference>
<protein>
    <recommendedName>
        <fullName evidence="3">AsmA family protein</fullName>
    </recommendedName>
</protein>
<dbReference type="Proteomes" id="UP000546464">
    <property type="component" value="Unassembled WGS sequence"/>
</dbReference>
<dbReference type="InterPro" id="IPR052894">
    <property type="entry name" value="AsmA-related"/>
</dbReference>
<dbReference type="PANTHER" id="PTHR30441:SF8">
    <property type="entry name" value="DUF748 DOMAIN-CONTAINING PROTEIN"/>
    <property type="match status" value="1"/>
</dbReference>
<accession>A0A842HK54</accession>
<organism evidence="1 2">
    <name type="scientific">Ruficoccus amylovorans</name>
    <dbReference type="NCBI Taxonomy" id="1804625"/>
    <lineage>
        <taxon>Bacteria</taxon>
        <taxon>Pseudomonadati</taxon>
        <taxon>Verrucomicrobiota</taxon>
        <taxon>Opitutia</taxon>
        <taxon>Puniceicoccales</taxon>
        <taxon>Cerasicoccaceae</taxon>
        <taxon>Ruficoccus</taxon>
    </lineage>
</organism>
<dbReference type="AlphaFoldDB" id="A0A842HK54"/>
<dbReference type="PANTHER" id="PTHR30441">
    <property type="entry name" value="DUF748 DOMAIN-CONTAINING PROTEIN"/>
    <property type="match status" value="1"/>
</dbReference>
<gene>
    <name evidence="1" type="ORF">H5P28_18835</name>
</gene>
<dbReference type="GO" id="GO:0090313">
    <property type="term" value="P:regulation of protein targeting to membrane"/>
    <property type="evidence" value="ECO:0007669"/>
    <property type="project" value="TreeGrafter"/>
</dbReference>